<keyword evidence="15" id="KW-1185">Reference proteome</keyword>
<evidence type="ECO:0000259" key="13">
    <source>
        <dbReference type="Pfam" id="PF01435"/>
    </source>
</evidence>
<evidence type="ECO:0000256" key="9">
    <source>
        <dbReference type="ARBA" id="ARBA00022989"/>
    </source>
</evidence>
<evidence type="ECO:0000256" key="1">
    <source>
        <dbReference type="ARBA" id="ARBA00001947"/>
    </source>
</evidence>
<evidence type="ECO:0000256" key="12">
    <source>
        <dbReference type="SAM" id="Phobius"/>
    </source>
</evidence>
<keyword evidence="3" id="KW-1003">Cell membrane</keyword>
<evidence type="ECO:0000256" key="3">
    <source>
        <dbReference type="ARBA" id="ARBA00022475"/>
    </source>
</evidence>
<feature type="transmembrane region" description="Helical" evidence="12">
    <location>
        <begin position="559"/>
        <end position="585"/>
    </location>
</feature>
<dbReference type="RefSeq" id="WP_283754180.1">
    <property type="nucleotide sequence ID" value="NZ_JAQOSP010000089.1"/>
</dbReference>
<evidence type="ECO:0000256" key="10">
    <source>
        <dbReference type="ARBA" id="ARBA00023049"/>
    </source>
</evidence>
<feature type="transmembrane region" description="Helical" evidence="12">
    <location>
        <begin position="743"/>
        <end position="764"/>
    </location>
</feature>
<protein>
    <submittedName>
        <fullName evidence="14">M48 family metalloprotease</fullName>
        <ecNumber evidence="14">3.4.24.-</ecNumber>
    </submittedName>
</protein>
<dbReference type="PANTHER" id="PTHR43221">
    <property type="entry name" value="PROTEASE HTPX"/>
    <property type="match status" value="1"/>
</dbReference>
<dbReference type="PANTHER" id="PTHR43221:SF1">
    <property type="entry name" value="PROTEASE HTPX"/>
    <property type="match status" value="1"/>
</dbReference>
<keyword evidence="5 12" id="KW-0812">Transmembrane</keyword>
<dbReference type="InterPro" id="IPR001915">
    <property type="entry name" value="Peptidase_M48"/>
</dbReference>
<evidence type="ECO:0000256" key="11">
    <source>
        <dbReference type="ARBA" id="ARBA00023136"/>
    </source>
</evidence>
<comment type="cofactor">
    <cofactor evidence="1">
        <name>Zn(2+)</name>
        <dbReference type="ChEBI" id="CHEBI:29105"/>
    </cofactor>
</comment>
<dbReference type="GO" id="GO:0008237">
    <property type="term" value="F:metallopeptidase activity"/>
    <property type="evidence" value="ECO:0007669"/>
    <property type="project" value="UniProtKB-KW"/>
</dbReference>
<comment type="caution">
    <text evidence="14">The sequence shown here is derived from an EMBL/GenBank/DDBJ whole genome shotgun (WGS) entry which is preliminary data.</text>
</comment>
<evidence type="ECO:0000313" key="14">
    <source>
        <dbReference type="EMBL" id="MDJ1170421.1"/>
    </source>
</evidence>
<evidence type="ECO:0000256" key="6">
    <source>
        <dbReference type="ARBA" id="ARBA00022723"/>
    </source>
</evidence>
<evidence type="ECO:0000256" key="4">
    <source>
        <dbReference type="ARBA" id="ARBA00022670"/>
    </source>
</evidence>
<keyword evidence="10 14" id="KW-0482">Metalloprotease</keyword>
<feature type="transmembrane region" description="Helical" evidence="12">
    <location>
        <begin position="600"/>
        <end position="621"/>
    </location>
</feature>
<dbReference type="EC" id="3.4.24.-" evidence="14"/>
<evidence type="ECO:0000256" key="8">
    <source>
        <dbReference type="ARBA" id="ARBA00022833"/>
    </source>
</evidence>
<dbReference type="InterPro" id="IPR050083">
    <property type="entry name" value="HtpX_protease"/>
</dbReference>
<keyword evidence="4" id="KW-0645">Protease</keyword>
<accession>A0ABT7AVY1</accession>
<keyword evidence="11 12" id="KW-0472">Membrane</keyword>
<feature type="transmembrane region" description="Helical" evidence="12">
    <location>
        <begin position="213"/>
        <end position="236"/>
    </location>
</feature>
<proteinExistence type="predicted"/>
<evidence type="ECO:0000256" key="7">
    <source>
        <dbReference type="ARBA" id="ARBA00022801"/>
    </source>
</evidence>
<organism evidence="14 15">
    <name type="scientific">Roseofilum acuticapitatum BLCC-M154</name>
    <dbReference type="NCBI Taxonomy" id="3022444"/>
    <lineage>
        <taxon>Bacteria</taxon>
        <taxon>Bacillati</taxon>
        <taxon>Cyanobacteriota</taxon>
        <taxon>Cyanophyceae</taxon>
        <taxon>Desertifilales</taxon>
        <taxon>Desertifilaceae</taxon>
        <taxon>Roseofilum</taxon>
        <taxon>Roseofilum acuticapitatum</taxon>
    </lineage>
</organism>
<evidence type="ECO:0000256" key="5">
    <source>
        <dbReference type="ARBA" id="ARBA00022692"/>
    </source>
</evidence>
<gene>
    <name evidence="14" type="ORF">PMG71_13370</name>
</gene>
<dbReference type="EMBL" id="JAQOSP010000089">
    <property type="protein sequence ID" value="MDJ1170421.1"/>
    <property type="molecule type" value="Genomic_DNA"/>
</dbReference>
<comment type="subcellular location">
    <subcellularLocation>
        <location evidence="2">Cell membrane</location>
        <topology evidence="2">Multi-pass membrane protein</topology>
    </subcellularLocation>
</comment>
<name>A0ABT7AVY1_9CYAN</name>
<feature type="transmembrane region" description="Helical" evidence="12">
    <location>
        <begin position="166"/>
        <end position="193"/>
    </location>
</feature>
<keyword evidence="6" id="KW-0479">Metal-binding</keyword>
<dbReference type="Proteomes" id="UP001235303">
    <property type="component" value="Unassembled WGS sequence"/>
</dbReference>
<keyword evidence="7 14" id="KW-0378">Hydrolase</keyword>
<keyword evidence="8" id="KW-0862">Zinc</keyword>
<keyword evidence="9 12" id="KW-1133">Transmembrane helix</keyword>
<dbReference type="Pfam" id="PF01435">
    <property type="entry name" value="Peptidase_M48"/>
    <property type="match status" value="1"/>
</dbReference>
<reference evidence="14 15" key="1">
    <citation type="submission" date="2023-01" db="EMBL/GenBank/DDBJ databases">
        <title>Novel diversity within Roseofilum (Cyanobacteria; Desertifilaceae) from marine benthic mats with descriptions of four novel species.</title>
        <authorList>
            <person name="Wang Y."/>
            <person name="Berthold D.E."/>
            <person name="Hu J."/>
            <person name="Lefler F.W."/>
            <person name="Laughinghouse H.D. IV."/>
        </authorList>
    </citation>
    <scope>NUCLEOTIDE SEQUENCE [LARGE SCALE GENOMIC DNA]</scope>
    <source>
        <strain evidence="14 15">BLCC-M154</strain>
    </source>
</reference>
<evidence type="ECO:0000256" key="2">
    <source>
        <dbReference type="ARBA" id="ARBA00004651"/>
    </source>
</evidence>
<dbReference type="Gene3D" id="3.30.2010.10">
    <property type="entry name" value="Metalloproteases ('zincins'), catalytic domain"/>
    <property type="match status" value="1"/>
</dbReference>
<evidence type="ECO:0000313" key="15">
    <source>
        <dbReference type="Proteomes" id="UP001235303"/>
    </source>
</evidence>
<sequence length="766" mass="86420">MSSSPPKRPSLTAGLTALKRQEYERAIAHLNGVYTQESEGRRKRLAQQGLIIAYRKLGQGQQALNLCYLLTYSSDGSFQSWALKTLPKLKRQFPDLKSSVTIAPDDPTEVFGTSSLPIAETKVTRNHQARSLAPVSPEIRTWKEAGRAKRWGSLPKTAQVGSDIRWLWGLEAITAIAFFSWMVSIFKISFSLLQSLLLRLPFLNPWQILYRDPTLFLFIFSLSIFIASPALLSFLLKKEYELEPLNLEHLKSIRPESATVIERICSQRKLPLPKLGILPTSLPLILTYGKYGLGLSPTGHVVISQGMLDRLEDDELATLYATQLSHILNWDFLLLSSCVCFLQLPYTLYWSVSKWGERLADRLEIPLLEMTLRGLSTLLANLSYTYYHLFRLPLVLLSRWRLLYSDATAVSFTGNPNALTRGLLKLGQSWHRGILEASSIPECIERFDLLLPLGVEQAIAMGNLGPNQPFETILQWDLHHPYRYGVTLLSSHGRLGDRLQRLTDLARFFRLDTELDLPFIPPRRFSLPSTFREWLKTGLNFSVNSWIALDRGLPLLPRALCQALIVGIGFRMVLMLVGAIAYVSYKGQLVWLSQDQDGDLIAACYCISFSLIVMFQINSYYAEVRPMNHPRIDRSDTLIALQTDATLTPQKHQIMRLDGKLWGRRGVHNGLGQVLLLDTSAGLIRLHHCPCASVFGDWGINAVYPKDLIGQSVKVGGWLRRGAHLGVDLAYVESRSQRRANSYYPLLVSILAIASGLWGAYLVWQT</sequence>
<feature type="domain" description="Peptidase M48" evidence="13">
    <location>
        <begin position="293"/>
        <end position="504"/>
    </location>
</feature>